<proteinExistence type="predicted"/>
<dbReference type="AlphaFoldDB" id="A0A5N6E6S3"/>
<accession>A0A5N6E6S3</accession>
<gene>
    <name evidence="1" type="ORF">BDV33DRAFT_84272</name>
</gene>
<keyword evidence="2" id="KW-1185">Reference proteome</keyword>
<dbReference type="Proteomes" id="UP000326799">
    <property type="component" value="Unassembled WGS sequence"/>
</dbReference>
<organism evidence="1 2">
    <name type="scientific">Aspergillus novoparasiticus</name>
    <dbReference type="NCBI Taxonomy" id="986946"/>
    <lineage>
        <taxon>Eukaryota</taxon>
        <taxon>Fungi</taxon>
        <taxon>Dikarya</taxon>
        <taxon>Ascomycota</taxon>
        <taxon>Pezizomycotina</taxon>
        <taxon>Eurotiomycetes</taxon>
        <taxon>Eurotiomycetidae</taxon>
        <taxon>Eurotiales</taxon>
        <taxon>Aspergillaceae</taxon>
        <taxon>Aspergillus</taxon>
        <taxon>Aspergillus subgen. Circumdati</taxon>
    </lineage>
</organism>
<reference evidence="1 2" key="1">
    <citation type="submission" date="2019-04" db="EMBL/GenBank/DDBJ databases">
        <title>Fungal friends and foes A comparative genomics study of 23 Aspergillus species from section Flavi.</title>
        <authorList>
            <consortium name="DOE Joint Genome Institute"/>
            <person name="Kjaerbolling I."/>
            <person name="Vesth T.C."/>
            <person name="Frisvad J.C."/>
            <person name="Nybo J.L."/>
            <person name="Theobald S."/>
            <person name="Kildgaard S."/>
            <person name="Petersen T.I."/>
            <person name="Kuo A."/>
            <person name="Sato A."/>
            <person name="Lyhne E.K."/>
            <person name="Kogle M.E."/>
            <person name="Wiebenga A."/>
            <person name="Kun R.S."/>
            <person name="Lubbers R.J."/>
            <person name="Makela M.R."/>
            <person name="Barry K."/>
            <person name="Chovatia M."/>
            <person name="Clum A."/>
            <person name="Daum C."/>
            <person name="Haridas S."/>
            <person name="He G."/>
            <person name="LaButti K."/>
            <person name="Lipzen A."/>
            <person name="Mondo S."/>
            <person name="Pangilinan J."/>
            <person name="Riley R."/>
            <person name="Salamov A."/>
            <person name="Simmons B.A."/>
            <person name="Magnuson J.K."/>
            <person name="Henrissat B."/>
            <person name="Mortensen U.H."/>
            <person name="Larsen T.O."/>
            <person name="De vries R.P."/>
            <person name="Grigoriev I.V."/>
            <person name="Machida M."/>
            <person name="Baker S.E."/>
            <person name="Andersen M.R."/>
        </authorList>
    </citation>
    <scope>NUCLEOTIDE SEQUENCE [LARGE SCALE GENOMIC DNA]</scope>
    <source>
        <strain evidence="1 2">CBS 126849</strain>
    </source>
</reference>
<dbReference type="EMBL" id="ML733717">
    <property type="protein sequence ID" value="KAB8213068.1"/>
    <property type="molecule type" value="Genomic_DNA"/>
</dbReference>
<evidence type="ECO:0000313" key="2">
    <source>
        <dbReference type="Proteomes" id="UP000326799"/>
    </source>
</evidence>
<name>A0A5N6E6S3_9EURO</name>
<sequence>METATEEILRGRWKQLSVTPEFFEGSKKEAITYIWAASHERRLYCLQCASIEFQTEKGERIWATTGDGEMDALPPRVGVYIVRGKSIVT</sequence>
<protein>
    <submittedName>
        <fullName evidence="1">Uncharacterized protein</fullName>
    </submittedName>
</protein>
<evidence type="ECO:0000313" key="1">
    <source>
        <dbReference type="EMBL" id="KAB8213068.1"/>
    </source>
</evidence>